<evidence type="ECO:0000313" key="4">
    <source>
        <dbReference type="EMBL" id="KXO12379.1"/>
    </source>
</evidence>
<name>A0A137SIW3_9GAMM</name>
<dbReference type="EMBL" id="LOCO01000001">
    <property type="protein sequence ID" value="KXO12379.1"/>
    <property type="molecule type" value="Genomic_DNA"/>
</dbReference>
<keyword evidence="1" id="KW-0472">Membrane</keyword>
<dbReference type="PATRIC" id="fig|1306954.6.peg.423"/>
<dbReference type="InterPro" id="IPR002035">
    <property type="entry name" value="VWF_A"/>
</dbReference>
<evidence type="ECO:0000313" key="5">
    <source>
        <dbReference type="Proteomes" id="UP000070282"/>
    </source>
</evidence>
<accession>A0A137SIW3</accession>
<dbReference type="PANTHER" id="PTHR45737:SF6">
    <property type="entry name" value="VON WILLEBRAND FACTOR A DOMAIN-CONTAINING PROTEIN 5A"/>
    <property type="match status" value="1"/>
</dbReference>
<organism evidence="4 5">
    <name type="scientific">Marinobacter excellens LAMA 842</name>
    <dbReference type="NCBI Taxonomy" id="1306954"/>
    <lineage>
        <taxon>Bacteria</taxon>
        <taxon>Pseudomonadati</taxon>
        <taxon>Pseudomonadota</taxon>
        <taxon>Gammaproteobacteria</taxon>
        <taxon>Pseudomonadales</taxon>
        <taxon>Marinobacteraceae</taxon>
        <taxon>Marinobacter</taxon>
    </lineage>
</organism>
<feature type="domain" description="VWFA" evidence="2">
    <location>
        <begin position="353"/>
        <end position="525"/>
    </location>
</feature>
<dbReference type="Gene3D" id="3.40.50.410">
    <property type="entry name" value="von Willebrand factor, type A domain"/>
    <property type="match status" value="1"/>
</dbReference>
<sequence length="712" mass="78221">MMLLSLLANPAVRPDLFTARRAKPAAKQSRWLRMAEGISLWLAVLLMLFVHPLYAEARQMDMEQPGQLYLMNDQNARQQPAVILDSEFQVRVSGLLAQTRLTRTFRNASDQWQEGIFVFPLPDKATVYGLRMTIGEREIVGHIEPKAKARQTYERARQAGQHAATLEQHRPNLFTSRVANIPPGESVQVEIRYQQPVAYKHGEFELRLPTTLTPRYMPGEPLAETQGPWQSGWALATTEVADAHEISPFTVRPTDVDGGSHRARIGIEIESGLALADVSSPSHRLHTELDGARATVRPEQEKVLMDRDVIVRWRPVAGSEPKAAVFHQTWQGEDYLMAMVLPPETVGPVLRRELVFVIDTSGSMAGDAIAQARSALLKGLESLRPGDSFNVIQFNSQAHPLFAQPVPAEGHYLARARRYVQDLRANGGTEMAGALSLALGMDSGPGGERVRQVVFITDGAVGNESALFNQIRSGLTDRRLFTVGIGSAPNMHFLREAARWGRGEFTAIHSGAEVDRALNRLFAAMEAPVLTNLDVRWPDQGQPLEPVPARPGDLFRGTPLIQVIRGLPAAGQLQVSGQLPGGRHWSTSLDLAQAAPASGLNRQWARGRIDELTDAARLQGQAPDEQQITELSVRHGVISPFTSFVVVEQRRARPETESAGSQSIPTLLPAGSQPGMLRYPQTATFAPLFTALGLLGLMFSLAIAMLNRRPSL</sequence>
<dbReference type="InterPro" id="IPR013694">
    <property type="entry name" value="VIT"/>
</dbReference>
<dbReference type="Pfam" id="PF13768">
    <property type="entry name" value="VWA_3"/>
    <property type="match status" value="1"/>
</dbReference>
<dbReference type="Proteomes" id="UP000070282">
    <property type="component" value="Unassembled WGS sequence"/>
</dbReference>
<dbReference type="SMART" id="SM00327">
    <property type="entry name" value="VWA"/>
    <property type="match status" value="1"/>
</dbReference>
<keyword evidence="5" id="KW-1185">Reference proteome</keyword>
<dbReference type="NCBIfam" id="TIGR03788">
    <property type="entry name" value="marine_srt_targ"/>
    <property type="match status" value="1"/>
</dbReference>
<dbReference type="SMART" id="SM00609">
    <property type="entry name" value="VIT"/>
    <property type="match status" value="1"/>
</dbReference>
<keyword evidence="1" id="KW-0812">Transmembrane</keyword>
<evidence type="ECO:0000259" key="3">
    <source>
        <dbReference type="PROSITE" id="PS51468"/>
    </source>
</evidence>
<reference evidence="5" key="1">
    <citation type="submission" date="2015-12" db="EMBL/GenBank/DDBJ databases">
        <authorList>
            <person name="Lima A."/>
            <person name="Farahani Zayas N."/>
            <person name="Castro Da Silva M.A."/>
            <person name="Cabral A."/>
            <person name="Pessatti M.L."/>
        </authorList>
    </citation>
    <scope>NUCLEOTIDE SEQUENCE [LARGE SCALE GENOMIC DNA]</scope>
    <source>
        <strain evidence="5">LAMA 842</strain>
    </source>
</reference>
<dbReference type="InterPro" id="IPR022440">
    <property type="entry name" value="CHP03788"/>
</dbReference>
<dbReference type="PROSITE" id="PS51468">
    <property type="entry name" value="VIT"/>
    <property type="match status" value="1"/>
</dbReference>
<proteinExistence type="predicted"/>
<dbReference type="PROSITE" id="PS50234">
    <property type="entry name" value="VWFA"/>
    <property type="match status" value="1"/>
</dbReference>
<gene>
    <name evidence="4" type="ORF">J122_431</name>
</gene>
<dbReference type="SUPFAM" id="SSF53300">
    <property type="entry name" value="vWA-like"/>
    <property type="match status" value="1"/>
</dbReference>
<dbReference type="PANTHER" id="PTHR45737">
    <property type="entry name" value="VON WILLEBRAND FACTOR A DOMAIN-CONTAINING PROTEIN 5A"/>
    <property type="match status" value="1"/>
</dbReference>
<keyword evidence="1" id="KW-1133">Transmembrane helix</keyword>
<dbReference type="AlphaFoldDB" id="A0A137SIW3"/>
<protein>
    <submittedName>
        <fullName evidence="4">Inter-alpha-trypsin inhibitor domain protein</fullName>
    </submittedName>
</protein>
<feature type="transmembrane region" description="Helical" evidence="1">
    <location>
        <begin position="685"/>
        <end position="706"/>
    </location>
</feature>
<evidence type="ECO:0000259" key="2">
    <source>
        <dbReference type="PROSITE" id="PS50234"/>
    </source>
</evidence>
<dbReference type="InterPro" id="IPR036465">
    <property type="entry name" value="vWFA_dom_sf"/>
</dbReference>
<feature type="domain" description="VIT" evidence="3">
    <location>
        <begin position="67"/>
        <end position="195"/>
    </location>
</feature>
<dbReference type="Pfam" id="PF08487">
    <property type="entry name" value="VIT"/>
    <property type="match status" value="1"/>
</dbReference>
<evidence type="ECO:0000256" key="1">
    <source>
        <dbReference type="SAM" id="Phobius"/>
    </source>
</evidence>
<comment type="caution">
    <text evidence="4">The sequence shown here is derived from an EMBL/GenBank/DDBJ whole genome shotgun (WGS) entry which is preliminary data.</text>
</comment>